<dbReference type="Proteomes" id="UP000054928">
    <property type="component" value="Unassembled WGS sequence"/>
</dbReference>
<dbReference type="GeneID" id="36406578"/>
<name>A0A0P1A6R8_PLAHL</name>
<organism evidence="2 3">
    <name type="scientific">Plasmopara halstedii</name>
    <name type="common">Downy mildew of sunflower</name>
    <dbReference type="NCBI Taxonomy" id="4781"/>
    <lineage>
        <taxon>Eukaryota</taxon>
        <taxon>Sar</taxon>
        <taxon>Stramenopiles</taxon>
        <taxon>Oomycota</taxon>
        <taxon>Peronosporomycetes</taxon>
        <taxon>Peronosporales</taxon>
        <taxon>Peronosporaceae</taxon>
        <taxon>Plasmopara</taxon>
    </lineage>
</organism>
<evidence type="ECO:0000313" key="2">
    <source>
        <dbReference type="EMBL" id="CEG35654.1"/>
    </source>
</evidence>
<sequence>MFVPDTTSAVAEARRMKRAWLRKKASLQVELSSRQQSDNVKDKDEIHVLQSQDAIGAADVNEWLSHEKERRVKLERELKSLNDLYMGWIREEQNKRKKTEHKLEALMEHVKTPLLAMDAST</sequence>
<dbReference type="AlphaFoldDB" id="A0A0P1A6R8"/>
<dbReference type="OrthoDB" id="296386at2759"/>
<accession>A0A0P1A6R8</accession>
<dbReference type="EMBL" id="CCYD01000053">
    <property type="protein sequence ID" value="CEG35654.1"/>
    <property type="molecule type" value="Genomic_DNA"/>
</dbReference>
<reference evidence="3" key="1">
    <citation type="submission" date="2014-09" db="EMBL/GenBank/DDBJ databases">
        <authorList>
            <person name="Sharma Rahul"/>
            <person name="Thines Marco"/>
        </authorList>
    </citation>
    <scope>NUCLEOTIDE SEQUENCE [LARGE SCALE GENOMIC DNA]</scope>
</reference>
<keyword evidence="3" id="KW-1185">Reference proteome</keyword>
<keyword evidence="1" id="KW-0175">Coiled coil</keyword>
<evidence type="ECO:0000256" key="1">
    <source>
        <dbReference type="SAM" id="Coils"/>
    </source>
</evidence>
<protein>
    <submittedName>
        <fullName evidence="2">Uncharacterized protein</fullName>
    </submittedName>
</protein>
<dbReference type="RefSeq" id="XP_024572023.1">
    <property type="nucleotide sequence ID" value="XM_024726581.1"/>
</dbReference>
<feature type="coiled-coil region" evidence="1">
    <location>
        <begin position="64"/>
        <end position="109"/>
    </location>
</feature>
<evidence type="ECO:0000313" key="3">
    <source>
        <dbReference type="Proteomes" id="UP000054928"/>
    </source>
</evidence>
<proteinExistence type="predicted"/>